<gene>
    <name evidence="1" type="ORF">EGI89_06720</name>
</gene>
<dbReference type="Proteomes" id="UP000267844">
    <property type="component" value="Unassembled WGS sequence"/>
</dbReference>
<protein>
    <recommendedName>
        <fullName evidence="3">Lipoprotein</fullName>
    </recommendedName>
</protein>
<evidence type="ECO:0008006" key="3">
    <source>
        <dbReference type="Google" id="ProtNLM"/>
    </source>
</evidence>
<dbReference type="EMBL" id="RHPO01000010">
    <property type="protein sequence ID" value="RRT92171.1"/>
    <property type="molecule type" value="Genomic_DNA"/>
</dbReference>
<dbReference type="RefSeq" id="WP_125349627.1">
    <property type="nucleotide sequence ID" value="NZ_JAAGKM010000012.1"/>
</dbReference>
<dbReference type="AlphaFoldDB" id="A0A3R8SM94"/>
<evidence type="ECO:0000313" key="2">
    <source>
        <dbReference type="Proteomes" id="UP000267844"/>
    </source>
</evidence>
<name>A0A3R8SM94_9FLAO</name>
<dbReference type="PROSITE" id="PS51257">
    <property type="entry name" value="PROKAR_LIPOPROTEIN"/>
    <property type="match status" value="1"/>
</dbReference>
<comment type="caution">
    <text evidence="1">The sequence shown here is derived from an EMBL/GenBank/DDBJ whole genome shotgun (WGS) entry which is preliminary data.</text>
</comment>
<proteinExistence type="predicted"/>
<accession>A0A3R8SM94</accession>
<evidence type="ECO:0000313" key="1">
    <source>
        <dbReference type="EMBL" id="RRT92171.1"/>
    </source>
</evidence>
<sequence>MKTFVSFITILLTFISCVGQKVYQKIPKENYQLLTTFSAQYELSGTHFFKNETELNNMYATLPKDYNKSLPRFVIDYEQNQIILIPQKHINSYNIDSITGNEKIYNLHLTPIKGINQTQDSSNLLMMIVPKSVEKILVKTK</sequence>
<organism evidence="1 2">
    <name type="scientific">Empedobacter falsenii</name>
    <dbReference type="NCBI Taxonomy" id="343874"/>
    <lineage>
        <taxon>Bacteria</taxon>
        <taxon>Pseudomonadati</taxon>
        <taxon>Bacteroidota</taxon>
        <taxon>Flavobacteriia</taxon>
        <taxon>Flavobacteriales</taxon>
        <taxon>Weeksellaceae</taxon>
        <taxon>Empedobacter</taxon>
    </lineage>
</organism>
<reference evidence="1 2" key="1">
    <citation type="submission" date="2018-10" db="EMBL/GenBank/DDBJ databases">
        <title>Transmission dynamics of multidrug resistant bacteria on intensive care unit surfaces.</title>
        <authorList>
            <person name="D'Souza A.W."/>
            <person name="Potter R.F."/>
            <person name="Wallace M."/>
            <person name="Shupe A."/>
            <person name="Patel S."/>
            <person name="Sun S."/>
            <person name="Gul D."/>
            <person name="Kwon J.H."/>
            <person name="Andleeb S."/>
            <person name="Burnham C.-A.D."/>
            <person name="Dantas G."/>
        </authorList>
    </citation>
    <scope>NUCLEOTIDE SEQUENCE [LARGE SCALE GENOMIC DNA]</scope>
    <source>
        <strain evidence="1 2">WF_348</strain>
    </source>
</reference>